<dbReference type="Proteomes" id="UP000186309">
    <property type="component" value="Chromosome"/>
</dbReference>
<feature type="compositionally biased region" description="Basic and acidic residues" evidence="1">
    <location>
        <begin position="322"/>
        <end position="337"/>
    </location>
</feature>
<evidence type="ECO:0000313" key="3">
    <source>
        <dbReference type="EMBL" id="APW61822.1"/>
    </source>
</evidence>
<keyword evidence="4" id="KW-1185">Reference proteome</keyword>
<dbReference type="KEGG" id="pbor:BSF38_03351"/>
<dbReference type="Gene3D" id="1.50.10.20">
    <property type="match status" value="2"/>
</dbReference>
<dbReference type="PROSITE" id="PS51257">
    <property type="entry name" value="PROKAR_LIPOPROTEIN"/>
    <property type="match status" value="1"/>
</dbReference>
<dbReference type="EMBL" id="CP019082">
    <property type="protein sequence ID" value="APW61822.1"/>
    <property type="molecule type" value="Genomic_DNA"/>
</dbReference>
<evidence type="ECO:0000313" key="4">
    <source>
        <dbReference type="Proteomes" id="UP000186309"/>
    </source>
</evidence>
<evidence type="ECO:0000256" key="2">
    <source>
        <dbReference type="SAM" id="SignalP"/>
    </source>
</evidence>
<dbReference type="InterPro" id="IPR008930">
    <property type="entry name" value="Terpenoid_cyclase/PrenylTrfase"/>
</dbReference>
<sequence>MIRMHVMLLMNFMTLILGCSIPSAAEVSGTAAPESRALAYLAREVPRWPVENKCFSCHNNGDAARALYQAAKLGDPVPDAALAETTRWLEHPERWERNGGEGPFSDKALARVQFAAALADAVDAGRSKDRKALVRAADLVAGDQSGDGSWRVDAEGNVGSPATYGPCLATVMARRSLRAADPKRFAAAIDRADRWLRRVSAESVLDAAAVLQGLGNADDPEAVAQRRRCLDQIRKSEASRGGWGPFVNAPAEPFDAAVVLLALARCDDFPDRSKMIRRGRAYLIAVQRPDGSWPETTRPPDGESYAQRLSTTGWALQALLITRDKPEAKPTPEEGRGRVKTPPAGPRTGG</sequence>
<accession>A0A1U7CSB3</accession>
<protein>
    <recommendedName>
        <fullName evidence="5">Squalene cyclase C-terminal domain-containing protein</fullName>
    </recommendedName>
</protein>
<feature type="region of interest" description="Disordered" evidence="1">
    <location>
        <begin position="321"/>
        <end position="350"/>
    </location>
</feature>
<name>A0A1U7CSB3_9BACT</name>
<keyword evidence="2" id="KW-0732">Signal</keyword>
<gene>
    <name evidence="3" type="ORF">BSF38_03351</name>
</gene>
<feature type="signal peptide" evidence="2">
    <location>
        <begin position="1"/>
        <end position="24"/>
    </location>
</feature>
<evidence type="ECO:0000256" key="1">
    <source>
        <dbReference type="SAM" id="MobiDB-lite"/>
    </source>
</evidence>
<feature type="chain" id="PRO_5012504831" description="Squalene cyclase C-terminal domain-containing protein" evidence="2">
    <location>
        <begin position="25"/>
        <end position="350"/>
    </location>
</feature>
<evidence type="ECO:0008006" key="5">
    <source>
        <dbReference type="Google" id="ProtNLM"/>
    </source>
</evidence>
<dbReference type="SUPFAM" id="SSF48239">
    <property type="entry name" value="Terpenoid cyclases/Protein prenyltransferases"/>
    <property type="match status" value="1"/>
</dbReference>
<proteinExistence type="predicted"/>
<dbReference type="CDD" id="cd00688">
    <property type="entry name" value="ISOPREN_C2_like"/>
    <property type="match status" value="1"/>
</dbReference>
<dbReference type="AlphaFoldDB" id="A0A1U7CSB3"/>
<reference evidence="4" key="1">
    <citation type="submission" date="2016-12" db="EMBL/GenBank/DDBJ databases">
        <title>Comparative genomics of four Isosphaeraceae planctomycetes: a common pool of plasmids and glycoside hydrolase genes.</title>
        <authorList>
            <person name="Ivanova A."/>
        </authorList>
    </citation>
    <scope>NUCLEOTIDE SEQUENCE [LARGE SCALE GENOMIC DNA]</scope>
    <source>
        <strain evidence="4">PX4</strain>
    </source>
</reference>
<organism evidence="3 4">
    <name type="scientific">Paludisphaera borealis</name>
    <dbReference type="NCBI Taxonomy" id="1387353"/>
    <lineage>
        <taxon>Bacteria</taxon>
        <taxon>Pseudomonadati</taxon>
        <taxon>Planctomycetota</taxon>
        <taxon>Planctomycetia</taxon>
        <taxon>Isosphaerales</taxon>
        <taxon>Isosphaeraceae</taxon>
        <taxon>Paludisphaera</taxon>
    </lineage>
</organism>